<reference evidence="2 3" key="1">
    <citation type="journal article" date="2019" name="Commun. Biol.">
        <title>The bagworm genome reveals a unique fibroin gene that provides high tensile strength.</title>
        <authorList>
            <person name="Kono N."/>
            <person name="Nakamura H."/>
            <person name="Ohtoshi R."/>
            <person name="Tomita M."/>
            <person name="Numata K."/>
            <person name="Arakawa K."/>
        </authorList>
    </citation>
    <scope>NUCLEOTIDE SEQUENCE [LARGE SCALE GENOMIC DNA]</scope>
</reference>
<sequence length="142" mass="16018">MNDDELISCRKKQNADRVRAYRKRKKNLDAMPSTGNVQSDVLAERSYVRDPRATSSGPGSMAERDSFNLPNDLFRALTRVKQAHELSENTWSPPPVDIRDSSTNRIGNETPRRRRRTVELIINKQIATHALAITGARASKTS</sequence>
<gene>
    <name evidence="2" type="ORF">EVAR_84707_1</name>
</gene>
<comment type="caution">
    <text evidence="2">The sequence shown here is derived from an EMBL/GenBank/DDBJ whole genome shotgun (WGS) entry which is preliminary data.</text>
</comment>
<accession>A0A4C1VU50</accession>
<feature type="compositionally biased region" description="Basic and acidic residues" evidence="1">
    <location>
        <begin position="42"/>
        <end position="52"/>
    </location>
</feature>
<dbReference type="OrthoDB" id="7512256at2759"/>
<evidence type="ECO:0000313" key="2">
    <source>
        <dbReference type="EMBL" id="GBP41364.1"/>
    </source>
</evidence>
<protein>
    <submittedName>
        <fullName evidence="2">Uncharacterized protein</fullName>
    </submittedName>
</protein>
<dbReference type="Proteomes" id="UP000299102">
    <property type="component" value="Unassembled WGS sequence"/>
</dbReference>
<dbReference type="EMBL" id="BGZK01000398">
    <property type="protein sequence ID" value="GBP41364.1"/>
    <property type="molecule type" value="Genomic_DNA"/>
</dbReference>
<feature type="region of interest" description="Disordered" evidence="1">
    <location>
        <begin position="23"/>
        <end position="67"/>
    </location>
</feature>
<evidence type="ECO:0000256" key="1">
    <source>
        <dbReference type="SAM" id="MobiDB-lite"/>
    </source>
</evidence>
<dbReference type="AlphaFoldDB" id="A0A4C1VU50"/>
<keyword evidence="3" id="KW-1185">Reference proteome</keyword>
<feature type="region of interest" description="Disordered" evidence="1">
    <location>
        <begin position="85"/>
        <end position="112"/>
    </location>
</feature>
<name>A0A4C1VU50_EUMVA</name>
<proteinExistence type="predicted"/>
<organism evidence="2 3">
    <name type="scientific">Eumeta variegata</name>
    <name type="common">Bagworm moth</name>
    <name type="synonym">Eumeta japonica</name>
    <dbReference type="NCBI Taxonomy" id="151549"/>
    <lineage>
        <taxon>Eukaryota</taxon>
        <taxon>Metazoa</taxon>
        <taxon>Ecdysozoa</taxon>
        <taxon>Arthropoda</taxon>
        <taxon>Hexapoda</taxon>
        <taxon>Insecta</taxon>
        <taxon>Pterygota</taxon>
        <taxon>Neoptera</taxon>
        <taxon>Endopterygota</taxon>
        <taxon>Lepidoptera</taxon>
        <taxon>Glossata</taxon>
        <taxon>Ditrysia</taxon>
        <taxon>Tineoidea</taxon>
        <taxon>Psychidae</taxon>
        <taxon>Oiketicinae</taxon>
        <taxon>Eumeta</taxon>
    </lineage>
</organism>
<evidence type="ECO:0000313" key="3">
    <source>
        <dbReference type="Proteomes" id="UP000299102"/>
    </source>
</evidence>